<dbReference type="SUPFAM" id="SSF56059">
    <property type="entry name" value="Glutathione synthetase ATP-binding domain-like"/>
    <property type="match status" value="1"/>
</dbReference>
<evidence type="ECO:0000259" key="2">
    <source>
        <dbReference type="PROSITE" id="PS50975"/>
    </source>
</evidence>
<keyword evidence="4" id="KW-1185">Reference proteome</keyword>
<accession>A0A9W7C9G3</accession>
<keyword evidence="1" id="KW-0547">Nucleotide-binding</keyword>
<dbReference type="EMBL" id="BRXW01000091">
    <property type="protein sequence ID" value="GMI05762.1"/>
    <property type="molecule type" value="Genomic_DNA"/>
</dbReference>
<reference evidence="4" key="1">
    <citation type="journal article" date="2023" name="Commun. Biol.">
        <title>Genome analysis of Parmales, the sister group of diatoms, reveals the evolutionary specialization of diatoms from phago-mixotrophs to photoautotrophs.</title>
        <authorList>
            <person name="Ban H."/>
            <person name="Sato S."/>
            <person name="Yoshikawa S."/>
            <person name="Yamada K."/>
            <person name="Nakamura Y."/>
            <person name="Ichinomiya M."/>
            <person name="Sato N."/>
            <person name="Blanc-Mathieu R."/>
            <person name="Endo H."/>
            <person name="Kuwata A."/>
            <person name="Ogata H."/>
        </authorList>
    </citation>
    <scope>NUCLEOTIDE SEQUENCE [LARGE SCALE GENOMIC DNA]</scope>
    <source>
        <strain evidence="4">NIES 3700</strain>
    </source>
</reference>
<evidence type="ECO:0000313" key="3">
    <source>
        <dbReference type="EMBL" id="GMI05762.1"/>
    </source>
</evidence>
<keyword evidence="1" id="KW-0067">ATP-binding</keyword>
<name>A0A9W7C9G3_9STRA</name>
<comment type="caution">
    <text evidence="3">The sequence shown here is derived from an EMBL/GenBank/DDBJ whole genome shotgun (WGS) entry which is preliminary data.</text>
</comment>
<dbReference type="PROSITE" id="PS50975">
    <property type="entry name" value="ATP_GRASP"/>
    <property type="match status" value="1"/>
</dbReference>
<organism evidence="3 4">
    <name type="scientific">Triparma laevis f. longispina</name>
    <dbReference type="NCBI Taxonomy" id="1714387"/>
    <lineage>
        <taxon>Eukaryota</taxon>
        <taxon>Sar</taxon>
        <taxon>Stramenopiles</taxon>
        <taxon>Ochrophyta</taxon>
        <taxon>Bolidophyceae</taxon>
        <taxon>Parmales</taxon>
        <taxon>Triparmaceae</taxon>
        <taxon>Triparma</taxon>
    </lineage>
</organism>
<evidence type="ECO:0000313" key="4">
    <source>
        <dbReference type="Proteomes" id="UP001165122"/>
    </source>
</evidence>
<dbReference type="GO" id="GO:0046872">
    <property type="term" value="F:metal ion binding"/>
    <property type="evidence" value="ECO:0007669"/>
    <property type="project" value="InterPro"/>
</dbReference>
<gene>
    <name evidence="3" type="ORF">TrLO_g337</name>
</gene>
<protein>
    <recommendedName>
        <fullName evidence="2">ATP-grasp domain-containing protein</fullName>
    </recommendedName>
</protein>
<dbReference type="InterPro" id="IPR003806">
    <property type="entry name" value="ATP-grasp_PylC-type"/>
</dbReference>
<dbReference type="Pfam" id="PF02655">
    <property type="entry name" value="ATP-grasp_3"/>
    <property type="match status" value="1"/>
</dbReference>
<dbReference type="Gene3D" id="3.30.470.20">
    <property type="entry name" value="ATP-grasp fold, B domain"/>
    <property type="match status" value="1"/>
</dbReference>
<evidence type="ECO:0000256" key="1">
    <source>
        <dbReference type="PROSITE-ProRule" id="PRU00409"/>
    </source>
</evidence>
<feature type="domain" description="ATP-grasp" evidence="2">
    <location>
        <begin position="98"/>
        <end position="292"/>
    </location>
</feature>
<dbReference type="Proteomes" id="UP001165122">
    <property type="component" value="Unassembled WGS sequence"/>
</dbReference>
<dbReference type="OrthoDB" id="196494at2759"/>
<sequence length="368" mass="41123">MVLTSSESTPPIVLTWNPLPTTKLLTSAFLSSSLATKDHNSSSSSLSLQIHELNATPESELASILSTDGMLICAGSLAQVSHLLAPNQKKFFDATEDSYLFRSLISPSFPEYICFKSTEPWSVPLDWTNNKRYVVKPNIGYSSIDTFIVNNASEQAKLKTSLSPPNREFIIEEFIIGEFFGSDIVVDGDSVLVTSVYRRFDYGIKETVQYHASKLYREHAQKFKALARDVVLRHLPLPPNTRTMFNVEAKLGSDSVLRIVEINPFRACGVAPLATSLVFGRNVFELAFAQKLDSEVEPPESSDREIVLALARKEGETAADLLPPVIHELTSIDNIERSYAELQVILEEKDKNVFEIHDGRIFELMKFT</sequence>
<dbReference type="AlphaFoldDB" id="A0A9W7C9G3"/>
<dbReference type="GO" id="GO:0005524">
    <property type="term" value="F:ATP binding"/>
    <property type="evidence" value="ECO:0007669"/>
    <property type="project" value="UniProtKB-UniRule"/>
</dbReference>
<dbReference type="InterPro" id="IPR011761">
    <property type="entry name" value="ATP-grasp"/>
</dbReference>
<proteinExistence type="predicted"/>